<keyword evidence="2" id="KW-0507">mRNA processing</keyword>
<dbReference type="PANTHER" id="PTHR18934:SF109">
    <property type="entry name" value="ATP-DEPENDENT RNA HELICASE DHX15 HOMOLOG"/>
    <property type="match status" value="1"/>
</dbReference>
<dbReference type="InterPro" id="IPR027417">
    <property type="entry name" value="P-loop_NTPase"/>
</dbReference>
<dbReference type="SMART" id="SM00847">
    <property type="entry name" value="HA2"/>
    <property type="match status" value="1"/>
</dbReference>
<keyword evidence="13" id="KW-1185">Reference proteome</keyword>
<keyword evidence="6" id="KW-0067">ATP-binding</keyword>
<evidence type="ECO:0000256" key="1">
    <source>
        <dbReference type="ARBA" id="ARBA00012552"/>
    </source>
</evidence>
<dbReference type="EC" id="3.6.4.13" evidence="1"/>
<evidence type="ECO:0000259" key="11">
    <source>
        <dbReference type="SMART" id="SM00847"/>
    </source>
</evidence>
<dbReference type="InterPro" id="IPR011709">
    <property type="entry name" value="DEAD-box_helicase_OB_fold"/>
</dbReference>
<comment type="catalytic activity">
    <reaction evidence="8">
        <text>ATP + H2O = ADP + phosphate + H(+)</text>
        <dbReference type="Rhea" id="RHEA:13065"/>
        <dbReference type="ChEBI" id="CHEBI:15377"/>
        <dbReference type="ChEBI" id="CHEBI:15378"/>
        <dbReference type="ChEBI" id="CHEBI:30616"/>
        <dbReference type="ChEBI" id="CHEBI:43474"/>
        <dbReference type="ChEBI" id="CHEBI:456216"/>
        <dbReference type="EC" id="3.6.4.13"/>
    </reaction>
</comment>
<sequence>MRALELLNYLAALDDEGKLTALGGVMAEFPLDPQLAKMLIVSPEFKVSNEILTITAMLSIPNVWLRPPNQRAAADQAKAMLTVPEGDHLTMLNVFNNYSQNKHDRNWAWNNFLSARALAQAENVRAQLLRTMEKYDIDVISLEDEKKRNLGIRQALACGFFMHVAHKEGENYVTVKDNQVVALHPSCGLDPQPEWVLFNEFVLTKRPYIRTVTEVKPEWLLEHAPIYFDSASFPKGETKRALQRVANKRRGTSDEGERKTRSSREPQKEKN</sequence>
<feature type="domain" description="Helicase-associated" evidence="11">
    <location>
        <begin position="2"/>
        <end position="92"/>
    </location>
</feature>
<dbReference type="Gene3D" id="1.20.120.1080">
    <property type="match status" value="1"/>
</dbReference>
<keyword evidence="3" id="KW-0547">Nucleotide-binding</keyword>
<dbReference type="EMBL" id="JANVFT010000003">
    <property type="protein sequence ID" value="KAJ4501027.1"/>
    <property type="molecule type" value="Genomic_DNA"/>
</dbReference>
<keyword evidence="4" id="KW-0378">Hydrolase</keyword>
<evidence type="ECO:0000313" key="12">
    <source>
        <dbReference type="EMBL" id="KAJ4501027.1"/>
    </source>
</evidence>
<accession>A0ABQ8VZK4</accession>
<keyword evidence="7" id="KW-0508">mRNA splicing</keyword>
<organism evidence="12 13">
    <name type="scientific">Lentinula lateritia</name>
    <dbReference type="NCBI Taxonomy" id="40482"/>
    <lineage>
        <taxon>Eukaryota</taxon>
        <taxon>Fungi</taxon>
        <taxon>Dikarya</taxon>
        <taxon>Basidiomycota</taxon>
        <taxon>Agaricomycotina</taxon>
        <taxon>Agaricomycetes</taxon>
        <taxon>Agaricomycetidae</taxon>
        <taxon>Agaricales</taxon>
        <taxon>Marasmiineae</taxon>
        <taxon>Omphalotaceae</taxon>
        <taxon>Lentinula</taxon>
    </lineage>
</organism>
<gene>
    <name evidence="12" type="ORF">C8R41DRAFT_977067</name>
</gene>
<feature type="coiled-coil region" evidence="9">
    <location>
        <begin position="118"/>
        <end position="145"/>
    </location>
</feature>
<dbReference type="Pfam" id="PF21010">
    <property type="entry name" value="HA2_C"/>
    <property type="match status" value="1"/>
</dbReference>
<name>A0ABQ8VZK4_9AGAR</name>
<feature type="compositionally biased region" description="Basic and acidic residues" evidence="10">
    <location>
        <begin position="251"/>
        <end position="271"/>
    </location>
</feature>
<dbReference type="Pfam" id="PF07717">
    <property type="entry name" value="OB_NTP_bind"/>
    <property type="match status" value="1"/>
</dbReference>
<evidence type="ECO:0000256" key="4">
    <source>
        <dbReference type="ARBA" id="ARBA00022801"/>
    </source>
</evidence>
<proteinExistence type="predicted"/>
<keyword evidence="9" id="KW-0175">Coiled coil</keyword>
<reference evidence="12" key="1">
    <citation type="submission" date="2022-08" db="EMBL/GenBank/DDBJ databases">
        <title>A Global Phylogenomic Analysis of the Shiitake Genus Lentinula.</title>
        <authorList>
            <consortium name="DOE Joint Genome Institute"/>
            <person name="Sierra-Patev S."/>
            <person name="Min B."/>
            <person name="Naranjo-Ortiz M."/>
            <person name="Looney B."/>
            <person name="Konkel Z."/>
            <person name="Slot J.C."/>
            <person name="Sakamoto Y."/>
            <person name="Steenwyk J.L."/>
            <person name="Rokas A."/>
            <person name="Carro J."/>
            <person name="Camarero S."/>
            <person name="Ferreira P."/>
            <person name="Molpeceres G."/>
            <person name="Ruiz-Duenas F.J."/>
            <person name="Serrano A."/>
            <person name="Henrissat B."/>
            <person name="Drula E."/>
            <person name="Hughes K.W."/>
            <person name="Mata J.L."/>
            <person name="Ishikawa N.K."/>
            <person name="Vargas-Isla R."/>
            <person name="Ushijima S."/>
            <person name="Smith C.A."/>
            <person name="Ahrendt S."/>
            <person name="Andreopoulos W."/>
            <person name="He G."/>
            <person name="Labutti K."/>
            <person name="Lipzen A."/>
            <person name="Ng V."/>
            <person name="Riley R."/>
            <person name="Sandor L."/>
            <person name="Barry K."/>
            <person name="Martinez A.T."/>
            <person name="Xiao Y."/>
            <person name="Gibbons J.G."/>
            <person name="Terashima K."/>
            <person name="Grigoriev I.V."/>
            <person name="Hibbett D.S."/>
        </authorList>
    </citation>
    <scope>NUCLEOTIDE SEQUENCE</scope>
    <source>
        <strain evidence="12">RHP3577 ss4</strain>
    </source>
</reference>
<evidence type="ECO:0000313" key="13">
    <source>
        <dbReference type="Proteomes" id="UP001150217"/>
    </source>
</evidence>
<dbReference type="InterPro" id="IPR007502">
    <property type="entry name" value="Helicase-assoc_dom"/>
</dbReference>
<protein>
    <recommendedName>
        <fullName evidence="1">RNA helicase</fullName>
        <ecNumber evidence="1">3.6.4.13</ecNumber>
    </recommendedName>
</protein>
<feature type="region of interest" description="Disordered" evidence="10">
    <location>
        <begin position="237"/>
        <end position="271"/>
    </location>
</feature>
<dbReference type="InterPro" id="IPR048333">
    <property type="entry name" value="HA2_WH"/>
</dbReference>
<comment type="caution">
    <text evidence="12">The sequence shown here is derived from an EMBL/GenBank/DDBJ whole genome shotgun (WGS) entry which is preliminary data.</text>
</comment>
<evidence type="ECO:0000256" key="6">
    <source>
        <dbReference type="ARBA" id="ARBA00022840"/>
    </source>
</evidence>
<keyword evidence="5" id="KW-0347">Helicase</keyword>
<evidence type="ECO:0000256" key="5">
    <source>
        <dbReference type="ARBA" id="ARBA00022806"/>
    </source>
</evidence>
<dbReference type="Proteomes" id="UP001150217">
    <property type="component" value="Unassembled WGS sequence"/>
</dbReference>
<evidence type="ECO:0000256" key="3">
    <source>
        <dbReference type="ARBA" id="ARBA00022741"/>
    </source>
</evidence>
<evidence type="ECO:0000256" key="2">
    <source>
        <dbReference type="ARBA" id="ARBA00022664"/>
    </source>
</evidence>
<evidence type="ECO:0000256" key="7">
    <source>
        <dbReference type="ARBA" id="ARBA00023187"/>
    </source>
</evidence>
<dbReference type="Pfam" id="PF04408">
    <property type="entry name" value="WHD_HA2"/>
    <property type="match status" value="1"/>
</dbReference>
<evidence type="ECO:0000256" key="10">
    <source>
        <dbReference type="SAM" id="MobiDB-lite"/>
    </source>
</evidence>
<dbReference type="SUPFAM" id="SSF52540">
    <property type="entry name" value="P-loop containing nucleoside triphosphate hydrolases"/>
    <property type="match status" value="1"/>
</dbReference>
<dbReference type="PANTHER" id="PTHR18934">
    <property type="entry name" value="ATP-DEPENDENT RNA HELICASE"/>
    <property type="match status" value="1"/>
</dbReference>
<evidence type="ECO:0000256" key="8">
    <source>
        <dbReference type="ARBA" id="ARBA00047984"/>
    </source>
</evidence>
<evidence type="ECO:0000256" key="9">
    <source>
        <dbReference type="SAM" id="Coils"/>
    </source>
</evidence>